<protein>
    <submittedName>
        <fullName evidence="1">Uncharacterized protein</fullName>
    </submittedName>
</protein>
<evidence type="ECO:0000313" key="2">
    <source>
        <dbReference type="Proteomes" id="UP000683925"/>
    </source>
</evidence>
<gene>
    <name evidence="1" type="ORF">POCTA_138.1.T0850024</name>
</gene>
<dbReference type="Proteomes" id="UP000683925">
    <property type="component" value="Unassembled WGS sequence"/>
</dbReference>
<evidence type="ECO:0000313" key="1">
    <source>
        <dbReference type="EMBL" id="CAD8185187.1"/>
    </source>
</evidence>
<organism evidence="1 2">
    <name type="scientific">Paramecium octaurelia</name>
    <dbReference type="NCBI Taxonomy" id="43137"/>
    <lineage>
        <taxon>Eukaryota</taxon>
        <taxon>Sar</taxon>
        <taxon>Alveolata</taxon>
        <taxon>Ciliophora</taxon>
        <taxon>Intramacronucleata</taxon>
        <taxon>Oligohymenophorea</taxon>
        <taxon>Peniculida</taxon>
        <taxon>Parameciidae</taxon>
        <taxon>Paramecium</taxon>
    </lineage>
</organism>
<sequence>MTDCKIHGKRNQQKEQSLQQVAVEVEALKMIMTVSAKYLHS</sequence>
<dbReference type="EMBL" id="CAJJDP010000084">
    <property type="protein sequence ID" value="CAD8185187.1"/>
    <property type="molecule type" value="Genomic_DNA"/>
</dbReference>
<dbReference type="AlphaFoldDB" id="A0A8S1W8C4"/>
<proteinExistence type="predicted"/>
<accession>A0A8S1W8C4</accession>
<comment type="caution">
    <text evidence="1">The sequence shown here is derived from an EMBL/GenBank/DDBJ whole genome shotgun (WGS) entry which is preliminary data.</text>
</comment>
<reference evidence="1" key="1">
    <citation type="submission" date="2021-01" db="EMBL/GenBank/DDBJ databases">
        <authorList>
            <consortium name="Genoscope - CEA"/>
            <person name="William W."/>
        </authorList>
    </citation>
    <scope>NUCLEOTIDE SEQUENCE</scope>
</reference>
<name>A0A8S1W8C4_PAROT</name>
<keyword evidence="2" id="KW-1185">Reference proteome</keyword>